<keyword evidence="4" id="KW-0804">Transcription</keyword>
<feature type="region of interest" description="Disordered" evidence="7">
    <location>
        <begin position="138"/>
        <end position="236"/>
    </location>
</feature>
<protein>
    <submittedName>
        <fullName evidence="10">Forkhead box protein J3-like</fullName>
    </submittedName>
</protein>
<feature type="region of interest" description="Disordered" evidence="7">
    <location>
        <begin position="28"/>
        <end position="60"/>
    </location>
</feature>
<dbReference type="InterPro" id="IPR001766">
    <property type="entry name" value="Fork_head_dom"/>
</dbReference>
<dbReference type="InterPro" id="IPR030456">
    <property type="entry name" value="TF_fork_head_CS_2"/>
</dbReference>
<evidence type="ECO:0000256" key="2">
    <source>
        <dbReference type="ARBA" id="ARBA00023015"/>
    </source>
</evidence>
<feature type="region of interest" description="Disordered" evidence="7">
    <location>
        <begin position="296"/>
        <end position="433"/>
    </location>
</feature>
<evidence type="ECO:0000256" key="7">
    <source>
        <dbReference type="SAM" id="MobiDB-lite"/>
    </source>
</evidence>
<evidence type="ECO:0000313" key="9">
    <source>
        <dbReference type="Proteomes" id="UP000515152"/>
    </source>
</evidence>
<keyword evidence="9" id="KW-1185">Reference proteome</keyword>
<evidence type="ECO:0000256" key="5">
    <source>
        <dbReference type="ARBA" id="ARBA00023242"/>
    </source>
</evidence>
<dbReference type="GO" id="GO:0005634">
    <property type="term" value="C:nucleus"/>
    <property type="evidence" value="ECO:0007669"/>
    <property type="project" value="UniProtKB-SubCell"/>
</dbReference>
<feature type="domain" description="Fork-head" evidence="8">
    <location>
        <begin position="73"/>
        <end position="168"/>
    </location>
</feature>
<sequence length="597" mass="65144">MASELESSLTSMDWLPQLSMRAALQKVEGQQGGGGGGRGGVGGAGGGRKAGGPLDPPMAGLEQDEMQQHKDGKPPYSYASLITFGINSSPRRRMTLSEIYQWICDNFPYYREAGSGWKNSIRHNLSLNKCFLKVPRSKDDPGKGSYWAIDTNPKEDTLPTRPKKRPRSGERASTPYSVDSEGLGKECTSPTRSTSSPANKVGAHVDSQTFIASERDKPLPFPTSDQSKPHPFSVSECDKPLPFDAAERDKPLPFSDFQDLSSSFRSLYKSVFEQSYAQGLTNIPSDSLQNRTTCTYQHTHSPNANTHTQNNNNTHTLPHTLQLQTAHTSPHTHHSQHTRSQHSNHHNTHTQHSNQQATHTQHPNPHNTHTHHANTSTATHTHTPLSSAHPSYSQAQGQHTSHNAPHHGSHSSQRPPLHPPHSQQQMPCSGPGSDWYSDLDTLKESCKIASSFNWADVDLSPFQGLRESMRQAEQSNWDLAPAQIADLCSSINQFLSTTGVIPALPTCQAPPTGLAPLQHSKSSSHMSSGSGHAYEDGQGLSCMLGPQGYSHLASVGTAATMPGVGQQQQQMMSAGNFSLRRPPAEDIQDDFDWDSIV</sequence>
<keyword evidence="2" id="KW-0805">Transcription regulation</keyword>
<dbReference type="FunFam" id="1.10.10.10:FF:000088">
    <property type="entry name" value="Forkhead box protein J3"/>
    <property type="match status" value="1"/>
</dbReference>
<dbReference type="Pfam" id="PF00250">
    <property type="entry name" value="Forkhead"/>
    <property type="match status" value="1"/>
</dbReference>
<reference evidence="10" key="1">
    <citation type="submission" date="2025-08" db="UniProtKB">
        <authorList>
            <consortium name="RefSeq"/>
        </authorList>
    </citation>
    <scope>IDENTIFICATION</scope>
</reference>
<evidence type="ECO:0000256" key="4">
    <source>
        <dbReference type="ARBA" id="ARBA00023163"/>
    </source>
</evidence>
<dbReference type="PROSITE" id="PS00658">
    <property type="entry name" value="FORK_HEAD_2"/>
    <property type="match status" value="1"/>
</dbReference>
<evidence type="ECO:0000313" key="10">
    <source>
        <dbReference type="RefSeq" id="XP_042563472.1"/>
    </source>
</evidence>
<proteinExistence type="predicted"/>
<feature type="DNA-binding region" description="Fork-head" evidence="6">
    <location>
        <begin position="73"/>
        <end position="168"/>
    </location>
</feature>
<dbReference type="OrthoDB" id="10029558at2759"/>
<feature type="compositionally biased region" description="Low complexity" evidence="7">
    <location>
        <begin position="302"/>
        <end position="329"/>
    </location>
</feature>
<dbReference type="GO" id="GO:0000978">
    <property type="term" value="F:RNA polymerase II cis-regulatory region sequence-specific DNA binding"/>
    <property type="evidence" value="ECO:0007669"/>
    <property type="project" value="TreeGrafter"/>
</dbReference>
<gene>
    <name evidence="10" type="primary">LOC105902184</name>
</gene>
<dbReference type="GeneID" id="105902184"/>
<keyword evidence="3 6" id="KW-0238">DNA-binding</keyword>
<dbReference type="PANTHER" id="PTHR46078">
    <property type="entry name" value="FORKHEAD BOX PROTEIN J2 FAMILY MEMBER"/>
    <property type="match status" value="1"/>
</dbReference>
<name>A0A8M1KHW7_CLUHA</name>
<dbReference type="InterPro" id="IPR045912">
    <property type="entry name" value="FOXJ2/3-like"/>
</dbReference>
<evidence type="ECO:0000256" key="3">
    <source>
        <dbReference type="ARBA" id="ARBA00023125"/>
    </source>
</evidence>
<dbReference type="RefSeq" id="XP_042563472.1">
    <property type="nucleotide sequence ID" value="XM_042707538.1"/>
</dbReference>
<dbReference type="Proteomes" id="UP000515152">
    <property type="component" value="Chromosome 4"/>
</dbReference>
<dbReference type="KEGG" id="char:105902184"/>
<feature type="compositionally biased region" description="Polar residues" evidence="7">
    <location>
        <begin position="392"/>
        <end position="403"/>
    </location>
</feature>
<accession>A0A8M1KHW7</accession>
<dbReference type="GO" id="GO:0000981">
    <property type="term" value="F:DNA-binding transcription factor activity, RNA polymerase II-specific"/>
    <property type="evidence" value="ECO:0007669"/>
    <property type="project" value="TreeGrafter"/>
</dbReference>
<dbReference type="PROSITE" id="PS50039">
    <property type="entry name" value="FORK_HEAD_3"/>
    <property type="match status" value="1"/>
</dbReference>
<feature type="compositionally biased region" description="Low complexity" evidence="7">
    <location>
        <begin position="350"/>
        <end position="391"/>
    </location>
</feature>
<dbReference type="CDD" id="cd20052">
    <property type="entry name" value="FH_FOXJ3"/>
    <property type="match status" value="1"/>
</dbReference>
<feature type="compositionally biased region" description="Polar residues" evidence="7">
    <location>
        <begin position="188"/>
        <end position="198"/>
    </location>
</feature>
<keyword evidence="5 6" id="KW-0539">Nucleus</keyword>
<comment type="subcellular location">
    <subcellularLocation>
        <location evidence="1 6">Nucleus</location>
    </subcellularLocation>
</comment>
<dbReference type="AlphaFoldDB" id="A0A8M1KHW7"/>
<evidence type="ECO:0000256" key="1">
    <source>
        <dbReference type="ARBA" id="ARBA00004123"/>
    </source>
</evidence>
<dbReference type="SMART" id="SM00339">
    <property type="entry name" value="FH"/>
    <property type="match status" value="1"/>
</dbReference>
<feature type="compositionally biased region" description="Gly residues" evidence="7">
    <location>
        <begin position="30"/>
        <end position="50"/>
    </location>
</feature>
<feature type="compositionally biased region" description="Basic residues" evidence="7">
    <location>
        <begin position="330"/>
        <end position="349"/>
    </location>
</feature>
<dbReference type="PANTHER" id="PTHR46078:SF2">
    <property type="entry name" value="FORK-HEAD DOMAIN-CONTAINING PROTEIN"/>
    <property type="match status" value="1"/>
</dbReference>
<evidence type="ECO:0000256" key="6">
    <source>
        <dbReference type="PROSITE-ProRule" id="PRU00089"/>
    </source>
</evidence>
<organism evidence="9 10">
    <name type="scientific">Clupea harengus</name>
    <name type="common">Atlantic herring</name>
    <dbReference type="NCBI Taxonomy" id="7950"/>
    <lineage>
        <taxon>Eukaryota</taxon>
        <taxon>Metazoa</taxon>
        <taxon>Chordata</taxon>
        <taxon>Craniata</taxon>
        <taxon>Vertebrata</taxon>
        <taxon>Euteleostomi</taxon>
        <taxon>Actinopterygii</taxon>
        <taxon>Neopterygii</taxon>
        <taxon>Teleostei</taxon>
        <taxon>Clupei</taxon>
        <taxon>Clupeiformes</taxon>
        <taxon>Clupeoidei</taxon>
        <taxon>Clupeidae</taxon>
        <taxon>Clupea</taxon>
    </lineage>
</organism>
<evidence type="ECO:0000259" key="8">
    <source>
        <dbReference type="PROSITE" id="PS50039"/>
    </source>
</evidence>